<name>M8D2R5_9BACL</name>
<comment type="caution">
    <text evidence="1">The sequence shown here is derived from an EMBL/GenBank/DDBJ whole genome shotgun (WGS) entry which is preliminary data.</text>
</comment>
<evidence type="ECO:0000313" key="1">
    <source>
        <dbReference type="EMBL" id="EMT50529.1"/>
    </source>
</evidence>
<dbReference type="Proteomes" id="UP000012081">
    <property type="component" value="Unassembled WGS sequence"/>
</dbReference>
<protein>
    <submittedName>
        <fullName evidence="1">Uncharacterized protein</fullName>
    </submittedName>
</protein>
<keyword evidence="2" id="KW-1185">Reference proteome</keyword>
<reference evidence="1 2" key="1">
    <citation type="submission" date="2013-03" db="EMBL/GenBank/DDBJ databases">
        <title>Assembly of a new bacterial strain Brevibacillus borstelensis AK1.</title>
        <authorList>
            <person name="Rajan I."/>
            <person name="PoliReddy D."/>
            <person name="Sugumar T."/>
            <person name="Rathinam K."/>
            <person name="Alqarawi S."/>
            <person name="Khalil A.B."/>
            <person name="Sivakumar N."/>
        </authorList>
    </citation>
    <scope>NUCLEOTIDE SEQUENCE [LARGE SCALE GENOMIC DNA]</scope>
    <source>
        <strain evidence="1 2">AK1</strain>
    </source>
</reference>
<accession>M8D2R5</accession>
<gene>
    <name evidence="1" type="ORF">I532_21715</name>
</gene>
<dbReference type="PATRIC" id="fig|1300222.3.peg.4564"/>
<dbReference type="STRING" id="1300222.I532_21715"/>
<organism evidence="1 2">
    <name type="scientific">Brevibacillus borstelensis AK1</name>
    <dbReference type="NCBI Taxonomy" id="1300222"/>
    <lineage>
        <taxon>Bacteria</taxon>
        <taxon>Bacillati</taxon>
        <taxon>Bacillota</taxon>
        <taxon>Bacilli</taxon>
        <taxon>Bacillales</taxon>
        <taxon>Paenibacillaceae</taxon>
        <taxon>Brevibacillus</taxon>
    </lineage>
</organism>
<dbReference type="AlphaFoldDB" id="M8D2R5"/>
<evidence type="ECO:0000313" key="2">
    <source>
        <dbReference type="Proteomes" id="UP000012081"/>
    </source>
</evidence>
<dbReference type="EMBL" id="APBN01000014">
    <property type="protein sequence ID" value="EMT50529.1"/>
    <property type="molecule type" value="Genomic_DNA"/>
</dbReference>
<sequence length="74" mass="8236">MMYPNQPAYNEKNTAYNDQVSPAALVFRGHISPEAIQSLSQYQNPYATPANPALSQHAAHAVENQRALQSGYRF</sequence>
<proteinExistence type="predicted"/>